<dbReference type="PROSITE" id="PS51898">
    <property type="entry name" value="TYR_RECOMBINASE"/>
    <property type="match status" value="1"/>
</dbReference>
<dbReference type="InterPro" id="IPR011010">
    <property type="entry name" value="DNA_brk_join_enz"/>
</dbReference>
<dbReference type="AlphaFoldDB" id="A0A370G4L8"/>
<dbReference type="GO" id="GO:0003677">
    <property type="term" value="F:DNA binding"/>
    <property type="evidence" value="ECO:0007669"/>
    <property type="project" value="InterPro"/>
</dbReference>
<evidence type="ECO:0000256" key="1">
    <source>
        <dbReference type="ARBA" id="ARBA00023172"/>
    </source>
</evidence>
<comment type="caution">
    <text evidence="3">The sequence shown here is derived from an EMBL/GenBank/DDBJ whole genome shotgun (WGS) entry which is preliminary data.</text>
</comment>
<sequence>MAYQYVREPLRSEEADQLCQTCETLQEKLIIWTLLDTGLRVSELCSLTPQHILWQQKSLRINGKGGPHGKKSKKRIVPMSKRVQTLNDPHNFHKPALQIADELTISREFFSSTLPN</sequence>
<dbReference type="SUPFAM" id="SSF56349">
    <property type="entry name" value="DNA breaking-rejoining enzymes"/>
    <property type="match status" value="1"/>
</dbReference>
<accession>A0A370G4L8</accession>
<dbReference type="GO" id="GO:0015074">
    <property type="term" value="P:DNA integration"/>
    <property type="evidence" value="ECO:0007669"/>
    <property type="project" value="InterPro"/>
</dbReference>
<reference evidence="3 4" key="1">
    <citation type="submission" date="2018-07" db="EMBL/GenBank/DDBJ databases">
        <title>Genomic Encyclopedia of Type Strains, Phase IV (KMG-IV): sequencing the most valuable type-strain genomes for metagenomic binning, comparative biology and taxonomic classification.</title>
        <authorList>
            <person name="Goeker M."/>
        </authorList>
    </citation>
    <scope>NUCLEOTIDE SEQUENCE [LARGE SCALE GENOMIC DNA]</scope>
    <source>
        <strain evidence="3 4">DSM 16500</strain>
    </source>
</reference>
<dbReference type="InterPro" id="IPR002104">
    <property type="entry name" value="Integrase_catalytic"/>
</dbReference>
<evidence type="ECO:0000259" key="2">
    <source>
        <dbReference type="PROSITE" id="PS51898"/>
    </source>
</evidence>
<dbReference type="EMBL" id="QQAX01000035">
    <property type="protein sequence ID" value="RDI37976.1"/>
    <property type="molecule type" value="Genomic_DNA"/>
</dbReference>
<keyword evidence="1" id="KW-0233">DNA recombination</keyword>
<dbReference type="GO" id="GO:0006310">
    <property type="term" value="P:DNA recombination"/>
    <property type="evidence" value="ECO:0007669"/>
    <property type="project" value="UniProtKB-KW"/>
</dbReference>
<proteinExistence type="predicted"/>
<dbReference type="OrthoDB" id="5391994at2"/>
<evidence type="ECO:0000313" key="4">
    <source>
        <dbReference type="Proteomes" id="UP000254720"/>
    </source>
</evidence>
<organism evidence="3 4">
    <name type="scientific">Aquicella lusitana</name>
    <dbReference type="NCBI Taxonomy" id="254246"/>
    <lineage>
        <taxon>Bacteria</taxon>
        <taxon>Pseudomonadati</taxon>
        <taxon>Pseudomonadota</taxon>
        <taxon>Gammaproteobacteria</taxon>
        <taxon>Legionellales</taxon>
        <taxon>Coxiellaceae</taxon>
        <taxon>Aquicella</taxon>
    </lineage>
</organism>
<protein>
    <submittedName>
        <fullName evidence="3">Phage integrase family protein</fullName>
    </submittedName>
</protein>
<dbReference type="Proteomes" id="UP000254720">
    <property type="component" value="Unassembled WGS sequence"/>
</dbReference>
<dbReference type="RefSeq" id="WP_114835383.1">
    <property type="nucleotide sequence ID" value="NZ_LR699118.1"/>
</dbReference>
<feature type="domain" description="Tyr recombinase" evidence="2">
    <location>
        <begin position="5"/>
        <end position="116"/>
    </location>
</feature>
<keyword evidence="4" id="KW-1185">Reference proteome</keyword>
<evidence type="ECO:0000313" key="3">
    <source>
        <dbReference type="EMBL" id="RDI37976.1"/>
    </source>
</evidence>
<dbReference type="Pfam" id="PF00589">
    <property type="entry name" value="Phage_integrase"/>
    <property type="match status" value="1"/>
</dbReference>
<dbReference type="Gene3D" id="1.10.443.10">
    <property type="entry name" value="Intergrase catalytic core"/>
    <property type="match status" value="1"/>
</dbReference>
<name>A0A370G4L8_9COXI</name>
<gene>
    <name evidence="3" type="ORF">C8D86_1352</name>
</gene>
<dbReference type="CDD" id="cd00397">
    <property type="entry name" value="DNA_BRE_C"/>
    <property type="match status" value="1"/>
</dbReference>
<dbReference type="InterPro" id="IPR013762">
    <property type="entry name" value="Integrase-like_cat_sf"/>
</dbReference>